<evidence type="ECO:0000313" key="2">
    <source>
        <dbReference type="EMBL" id="KAH0922236.1"/>
    </source>
</evidence>
<feature type="region of interest" description="Disordered" evidence="1">
    <location>
        <begin position="97"/>
        <end position="141"/>
    </location>
</feature>
<feature type="compositionally biased region" description="Polar residues" evidence="1">
    <location>
        <begin position="104"/>
        <end position="113"/>
    </location>
</feature>
<keyword evidence="3" id="KW-1185">Reference proteome</keyword>
<feature type="non-terminal residue" evidence="2">
    <location>
        <position position="1"/>
    </location>
</feature>
<comment type="caution">
    <text evidence="2">The sequence shown here is derived from an EMBL/GenBank/DDBJ whole genome shotgun (WGS) entry which is preliminary data.</text>
</comment>
<sequence>TFVDPWKERAKLRLQQQLFHPFQLLRHQHLRLHLHQKLHQPSHHHSSKGCTTSTTTTKPACASSNRLTTACTGLSPTGITFCTTSFTASSAYTNNSTTSTSSCQAQEKAQTQEPLPCPTSSTNSSKPSISSSSNRFPGNVSSTITISECERRKCLEPARRKSSNVAQHCTGNSPPAGYHSL</sequence>
<evidence type="ECO:0000313" key="3">
    <source>
        <dbReference type="Proteomes" id="UP000824890"/>
    </source>
</evidence>
<proteinExistence type="predicted"/>
<feature type="compositionally biased region" description="Basic residues" evidence="1">
    <location>
        <begin position="38"/>
        <end position="47"/>
    </location>
</feature>
<protein>
    <submittedName>
        <fullName evidence="2">Uncharacterized protein</fullName>
    </submittedName>
</protein>
<feature type="compositionally biased region" description="Low complexity" evidence="1">
    <location>
        <begin position="118"/>
        <end position="134"/>
    </location>
</feature>
<accession>A0ABQ8D167</accession>
<feature type="region of interest" description="Disordered" evidence="1">
    <location>
        <begin position="38"/>
        <end position="60"/>
    </location>
</feature>
<name>A0ABQ8D167_BRANA</name>
<feature type="compositionally biased region" description="Low complexity" evidence="1">
    <location>
        <begin position="48"/>
        <end position="60"/>
    </location>
</feature>
<reference evidence="2 3" key="1">
    <citation type="submission" date="2021-05" db="EMBL/GenBank/DDBJ databases">
        <title>Genome Assembly of Synthetic Allotetraploid Brassica napus Reveals Homoeologous Exchanges between Subgenomes.</title>
        <authorList>
            <person name="Davis J.T."/>
        </authorList>
    </citation>
    <scope>NUCLEOTIDE SEQUENCE [LARGE SCALE GENOMIC DNA]</scope>
    <source>
        <strain evidence="3">cv. Da-Ae</strain>
        <tissue evidence="2">Seedling</tissue>
    </source>
</reference>
<gene>
    <name evidence="2" type="ORF">HID58_022254</name>
</gene>
<dbReference type="Proteomes" id="UP000824890">
    <property type="component" value="Unassembled WGS sequence"/>
</dbReference>
<evidence type="ECO:0000256" key="1">
    <source>
        <dbReference type="SAM" id="MobiDB-lite"/>
    </source>
</evidence>
<dbReference type="EMBL" id="JAGKQM010000006">
    <property type="protein sequence ID" value="KAH0922236.1"/>
    <property type="molecule type" value="Genomic_DNA"/>
</dbReference>
<feature type="non-terminal residue" evidence="2">
    <location>
        <position position="181"/>
    </location>
</feature>
<organism evidence="2 3">
    <name type="scientific">Brassica napus</name>
    <name type="common">Rape</name>
    <dbReference type="NCBI Taxonomy" id="3708"/>
    <lineage>
        <taxon>Eukaryota</taxon>
        <taxon>Viridiplantae</taxon>
        <taxon>Streptophyta</taxon>
        <taxon>Embryophyta</taxon>
        <taxon>Tracheophyta</taxon>
        <taxon>Spermatophyta</taxon>
        <taxon>Magnoliopsida</taxon>
        <taxon>eudicotyledons</taxon>
        <taxon>Gunneridae</taxon>
        <taxon>Pentapetalae</taxon>
        <taxon>rosids</taxon>
        <taxon>malvids</taxon>
        <taxon>Brassicales</taxon>
        <taxon>Brassicaceae</taxon>
        <taxon>Brassiceae</taxon>
        <taxon>Brassica</taxon>
    </lineage>
</organism>